<evidence type="ECO:0000259" key="1">
    <source>
        <dbReference type="Pfam" id="PF01636"/>
    </source>
</evidence>
<dbReference type="Proteomes" id="UP000625210">
    <property type="component" value="Unassembled WGS sequence"/>
</dbReference>
<dbReference type="EMBL" id="BMHQ01000005">
    <property type="protein sequence ID" value="GGE16250.1"/>
    <property type="molecule type" value="Genomic_DNA"/>
</dbReference>
<dbReference type="Pfam" id="PF01636">
    <property type="entry name" value="APH"/>
    <property type="match status" value="1"/>
</dbReference>
<feature type="domain" description="Aminoglycoside phosphotransferase" evidence="1">
    <location>
        <begin position="8"/>
        <end position="149"/>
    </location>
</feature>
<sequence>MDVQGSLKQIYAVFQFIKGDTLLLPTAEDYRKLGFLMRRLHDVADQVQEKVAEDWPGWSRPLYDTVTLIEKPLQQLISASFLTEEDRACCIKTAKQIKGQLKQIGLGKRQFVHGDFHVGNILVTHDQWVCLDFDECGWGPRSFDIGTVRLHMRAADHLAKMWPFFSQGYGKKLSEEEIRLGTALRIFYMSGKIPIRQDIEMVRREPAERIRRYMRFINDEITG</sequence>
<protein>
    <recommendedName>
        <fullName evidence="1">Aminoglycoside phosphotransferase domain-containing protein</fullName>
    </recommendedName>
</protein>
<dbReference type="InterPro" id="IPR011009">
    <property type="entry name" value="Kinase-like_dom_sf"/>
</dbReference>
<organism evidence="2 3">
    <name type="scientific">Marinithermofilum abyssi</name>
    <dbReference type="NCBI Taxonomy" id="1571185"/>
    <lineage>
        <taxon>Bacteria</taxon>
        <taxon>Bacillati</taxon>
        <taxon>Bacillota</taxon>
        <taxon>Bacilli</taxon>
        <taxon>Bacillales</taxon>
        <taxon>Thermoactinomycetaceae</taxon>
        <taxon>Marinithermofilum</taxon>
    </lineage>
</organism>
<dbReference type="Gene3D" id="1.20.1270.170">
    <property type="match status" value="1"/>
</dbReference>
<dbReference type="Gene3D" id="1.10.510.10">
    <property type="entry name" value="Transferase(Phosphotransferase) domain 1"/>
    <property type="match status" value="1"/>
</dbReference>
<evidence type="ECO:0000313" key="3">
    <source>
        <dbReference type="Proteomes" id="UP000625210"/>
    </source>
</evidence>
<proteinExistence type="predicted"/>
<dbReference type="AlphaFoldDB" id="A0A8J2YAM3"/>
<dbReference type="RefSeq" id="WP_188647488.1">
    <property type="nucleotide sequence ID" value="NZ_BMHQ01000005.1"/>
</dbReference>
<dbReference type="InterPro" id="IPR002575">
    <property type="entry name" value="Aminoglycoside_PTrfase"/>
</dbReference>
<keyword evidence="3" id="KW-1185">Reference proteome</keyword>
<evidence type="ECO:0000313" key="2">
    <source>
        <dbReference type="EMBL" id="GGE16250.1"/>
    </source>
</evidence>
<reference evidence="2" key="1">
    <citation type="journal article" date="2014" name="Int. J. Syst. Evol. Microbiol.">
        <title>Complete genome sequence of Corynebacterium casei LMG S-19264T (=DSM 44701T), isolated from a smear-ripened cheese.</title>
        <authorList>
            <consortium name="US DOE Joint Genome Institute (JGI-PGF)"/>
            <person name="Walter F."/>
            <person name="Albersmeier A."/>
            <person name="Kalinowski J."/>
            <person name="Ruckert C."/>
        </authorList>
    </citation>
    <scope>NUCLEOTIDE SEQUENCE</scope>
    <source>
        <strain evidence="2">CGMCC 1.15179</strain>
    </source>
</reference>
<dbReference type="SUPFAM" id="SSF56112">
    <property type="entry name" value="Protein kinase-like (PK-like)"/>
    <property type="match status" value="1"/>
</dbReference>
<name>A0A8J2YAM3_9BACL</name>
<reference evidence="2" key="2">
    <citation type="submission" date="2020-09" db="EMBL/GenBank/DDBJ databases">
        <authorList>
            <person name="Sun Q."/>
            <person name="Zhou Y."/>
        </authorList>
    </citation>
    <scope>NUCLEOTIDE SEQUENCE</scope>
    <source>
        <strain evidence="2">CGMCC 1.15179</strain>
    </source>
</reference>
<accession>A0A8J2YAM3</accession>
<gene>
    <name evidence="2" type="ORF">GCM10011571_17400</name>
</gene>
<comment type="caution">
    <text evidence="2">The sequence shown here is derived from an EMBL/GenBank/DDBJ whole genome shotgun (WGS) entry which is preliminary data.</text>
</comment>